<dbReference type="InterPro" id="IPR001304">
    <property type="entry name" value="C-type_lectin-like"/>
</dbReference>
<dbReference type="AlphaFoldDB" id="A0A8C6PXM6"/>
<name>A0A8C6PXM6_NOTFU</name>
<keyword evidence="3" id="KW-1185">Reference proteome</keyword>
<proteinExistence type="predicted"/>
<evidence type="ECO:0000259" key="1">
    <source>
        <dbReference type="PROSITE" id="PS50041"/>
    </source>
</evidence>
<dbReference type="InterPro" id="IPR016186">
    <property type="entry name" value="C-type_lectin-like/link_sf"/>
</dbReference>
<evidence type="ECO:0000313" key="3">
    <source>
        <dbReference type="Proteomes" id="UP000694548"/>
    </source>
</evidence>
<dbReference type="PANTHER" id="PTHR45784">
    <property type="entry name" value="C-TYPE LECTIN DOMAIN FAMILY 20 MEMBER A-RELATED"/>
    <property type="match status" value="1"/>
</dbReference>
<organism evidence="2 3">
    <name type="scientific">Nothobranchius furzeri</name>
    <name type="common">Turquoise killifish</name>
    <dbReference type="NCBI Taxonomy" id="105023"/>
    <lineage>
        <taxon>Eukaryota</taxon>
        <taxon>Metazoa</taxon>
        <taxon>Chordata</taxon>
        <taxon>Craniata</taxon>
        <taxon>Vertebrata</taxon>
        <taxon>Euteleostomi</taxon>
        <taxon>Actinopterygii</taxon>
        <taxon>Neopterygii</taxon>
        <taxon>Teleostei</taxon>
        <taxon>Neoteleostei</taxon>
        <taxon>Acanthomorphata</taxon>
        <taxon>Ovalentaria</taxon>
        <taxon>Atherinomorphae</taxon>
        <taxon>Cyprinodontiformes</taxon>
        <taxon>Nothobranchiidae</taxon>
        <taxon>Nothobranchius</taxon>
    </lineage>
</organism>
<feature type="domain" description="C-type lectin" evidence="1">
    <location>
        <begin position="57"/>
        <end position="147"/>
    </location>
</feature>
<dbReference type="InterPro" id="IPR016187">
    <property type="entry name" value="CTDL_fold"/>
</dbReference>
<sequence>MSDPSFYQQEEMAFRSWLTVEPNNYARKQSCEVRTSDGSRSDRSSFTTHNPACTDGWLNAAFVFISAKMNWTDAQSFCRKHHTDLASVRNLPENQKVKPLIPSGQDLDRNSSFRFWRSGEPNNVNCTEMNAAANFWMDGTCDQKRAFRSP</sequence>
<dbReference type="GeneTree" id="ENSGT01150000290291"/>
<reference evidence="2" key="2">
    <citation type="submission" date="2025-08" db="UniProtKB">
        <authorList>
            <consortium name="Ensembl"/>
        </authorList>
    </citation>
    <scope>IDENTIFICATION</scope>
</reference>
<evidence type="ECO:0000313" key="2">
    <source>
        <dbReference type="Ensembl" id="ENSNFUP00015050151.1"/>
    </source>
</evidence>
<protein>
    <recommendedName>
        <fullName evidence="1">C-type lectin domain-containing protein</fullName>
    </recommendedName>
</protein>
<dbReference type="Proteomes" id="UP000694548">
    <property type="component" value="Chromosome sgr15"/>
</dbReference>
<accession>A0A8C6PXM6</accession>
<dbReference type="PROSITE" id="PS50041">
    <property type="entry name" value="C_TYPE_LECTIN_2"/>
    <property type="match status" value="1"/>
</dbReference>
<reference evidence="2" key="1">
    <citation type="submission" date="2014-08" db="EMBL/GenBank/DDBJ databases">
        <authorList>
            <person name="Senf B."/>
            <person name="Petzold A."/>
            <person name="Downie B.R."/>
            <person name="Koch P."/>
            <person name="Platzer M."/>
        </authorList>
    </citation>
    <scope>NUCLEOTIDE SEQUENCE [LARGE SCALE GENOMIC DNA]</scope>
    <source>
        <strain evidence="2">GRZ</strain>
    </source>
</reference>
<dbReference type="Gene3D" id="3.10.100.10">
    <property type="entry name" value="Mannose-Binding Protein A, subunit A"/>
    <property type="match status" value="2"/>
</dbReference>
<dbReference type="Ensembl" id="ENSNFUT00015052307.1">
    <property type="protein sequence ID" value="ENSNFUP00015050151.1"/>
    <property type="gene ID" value="ENSNFUG00015023578.1"/>
</dbReference>
<dbReference type="PANTHER" id="PTHR45784:SF3">
    <property type="entry name" value="C-TYPE LECTIN DOMAIN FAMILY 4 MEMBER K-LIKE-RELATED"/>
    <property type="match status" value="1"/>
</dbReference>
<reference evidence="2" key="3">
    <citation type="submission" date="2025-09" db="UniProtKB">
        <authorList>
            <consortium name="Ensembl"/>
        </authorList>
    </citation>
    <scope>IDENTIFICATION</scope>
</reference>
<dbReference type="SUPFAM" id="SSF56436">
    <property type="entry name" value="C-type lectin-like"/>
    <property type="match status" value="1"/>
</dbReference>